<dbReference type="Gene3D" id="3.40.190.80">
    <property type="match status" value="1"/>
</dbReference>
<evidence type="ECO:0000313" key="6">
    <source>
        <dbReference type="EMBL" id="MXP42445.1"/>
    </source>
</evidence>
<evidence type="ECO:0000256" key="5">
    <source>
        <dbReference type="PIRSR" id="PIRSR600760-2"/>
    </source>
</evidence>
<dbReference type="InterPro" id="IPR000760">
    <property type="entry name" value="Inositol_monophosphatase-like"/>
</dbReference>
<dbReference type="PRINTS" id="PR00377">
    <property type="entry name" value="IMPHPHTASES"/>
</dbReference>
<name>A0A6I4V0C9_9SPHN</name>
<keyword evidence="4 5" id="KW-0460">Magnesium</keyword>
<evidence type="ECO:0000313" key="7">
    <source>
        <dbReference type="Proteomes" id="UP000469159"/>
    </source>
</evidence>
<evidence type="ECO:0000256" key="4">
    <source>
        <dbReference type="ARBA" id="ARBA00022842"/>
    </source>
</evidence>
<keyword evidence="7" id="KW-1185">Reference proteome</keyword>
<comment type="similarity">
    <text evidence="1">Belongs to the inositol monophosphatase superfamily.</text>
</comment>
<protein>
    <submittedName>
        <fullName evidence="6">Inositol monophosphatase</fullName>
    </submittedName>
</protein>
<dbReference type="Proteomes" id="UP000469159">
    <property type="component" value="Unassembled WGS sequence"/>
</dbReference>
<accession>A0A6I4V0C9</accession>
<feature type="binding site" evidence="5">
    <location>
        <position position="87"/>
    </location>
    <ligand>
        <name>Mg(2+)</name>
        <dbReference type="ChEBI" id="CHEBI:18420"/>
        <label>1</label>
        <note>catalytic</note>
    </ligand>
</feature>
<dbReference type="EMBL" id="WTYK01000007">
    <property type="protein sequence ID" value="MXP42445.1"/>
    <property type="molecule type" value="Genomic_DNA"/>
</dbReference>
<dbReference type="PROSITE" id="PS00629">
    <property type="entry name" value="IMP_1"/>
    <property type="match status" value="1"/>
</dbReference>
<dbReference type="GO" id="GO:0007165">
    <property type="term" value="P:signal transduction"/>
    <property type="evidence" value="ECO:0007669"/>
    <property type="project" value="TreeGrafter"/>
</dbReference>
<evidence type="ECO:0000256" key="1">
    <source>
        <dbReference type="ARBA" id="ARBA00009759"/>
    </source>
</evidence>
<comment type="cofactor">
    <cofactor evidence="5">
        <name>Mg(2+)</name>
        <dbReference type="ChEBI" id="CHEBI:18420"/>
    </cofactor>
</comment>
<comment type="caution">
    <text evidence="6">The sequence shown here is derived from an EMBL/GenBank/DDBJ whole genome shotgun (WGS) entry which is preliminary data.</text>
</comment>
<dbReference type="SUPFAM" id="SSF56655">
    <property type="entry name" value="Carbohydrate phosphatase"/>
    <property type="match status" value="1"/>
</dbReference>
<dbReference type="OrthoDB" id="9785695at2"/>
<dbReference type="Gene3D" id="3.30.540.10">
    <property type="entry name" value="Fructose-1,6-Bisphosphatase, subunit A, domain 1"/>
    <property type="match status" value="1"/>
</dbReference>
<sequence length="286" mass="30998">MDLRPDPRLHRHQRGLPLVTPDALHQAILDLVREVSRTVILPRYQKLATHEVEAKAADDVVTIADHESEAMLAEGLAKIADVPIVGEEAAFADATVFGRLTGDCWIVDPLDGTRNFARGQPPFGILIAMAQGGVAHSGWIYDVLTERFCVAHAGKGAFVNGERVTARTTGEEKPVAAVSLLFMDMAKRDGVLAGIGDHYRLVDVPWCAAEQYPRLALGVNDLSLFERTLAWDHAAGALWLNEAGGKAARLDGSPYRVDEGDRTGLLGAANPALWEQMAQRLAELPD</sequence>
<feature type="binding site" evidence="5">
    <location>
        <position position="108"/>
    </location>
    <ligand>
        <name>Mg(2+)</name>
        <dbReference type="ChEBI" id="CHEBI:18420"/>
        <label>1</label>
        <note>catalytic</note>
    </ligand>
</feature>
<dbReference type="InterPro" id="IPR020583">
    <property type="entry name" value="Inositol_monoP_metal-BS"/>
</dbReference>
<organism evidence="6 7">
    <name type="scientific">Croceibacterium soli</name>
    <dbReference type="NCBI Taxonomy" id="1739690"/>
    <lineage>
        <taxon>Bacteria</taxon>
        <taxon>Pseudomonadati</taxon>
        <taxon>Pseudomonadota</taxon>
        <taxon>Alphaproteobacteria</taxon>
        <taxon>Sphingomonadales</taxon>
        <taxon>Erythrobacteraceae</taxon>
        <taxon>Croceibacterium</taxon>
    </lineage>
</organism>
<reference evidence="6 7" key="1">
    <citation type="submission" date="2019-12" db="EMBL/GenBank/DDBJ databases">
        <title>Genomic-based taxomic classification of the family Erythrobacteraceae.</title>
        <authorList>
            <person name="Xu L."/>
        </authorList>
    </citation>
    <scope>NUCLEOTIDE SEQUENCE [LARGE SCALE GENOMIC DNA]</scope>
    <source>
        <strain evidence="6 7">MCCC 1K02066</strain>
    </source>
</reference>
<dbReference type="GO" id="GO:0006020">
    <property type="term" value="P:inositol metabolic process"/>
    <property type="evidence" value="ECO:0007669"/>
    <property type="project" value="TreeGrafter"/>
</dbReference>
<gene>
    <name evidence="6" type="ORF">GRI75_12420</name>
</gene>
<evidence type="ECO:0000256" key="3">
    <source>
        <dbReference type="ARBA" id="ARBA00022801"/>
    </source>
</evidence>
<dbReference type="PANTHER" id="PTHR20854">
    <property type="entry name" value="INOSITOL MONOPHOSPHATASE"/>
    <property type="match status" value="1"/>
</dbReference>
<dbReference type="Pfam" id="PF00459">
    <property type="entry name" value="Inositol_P"/>
    <property type="match status" value="1"/>
</dbReference>
<dbReference type="GO" id="GO:0046872">
    <property type="term" value="F:metal ion binding"/>
    <property type="evidence" value="ECO:0007669"/>
    <property type="project" value="UniProtKB-KW"/>
</dbReference>
<dbReference type="PANTHER" id="PTHR20854:SF4">
    <property type="entry name" value="INOSITOL-1-MONOPHOSPHATASE-RELATED"/>
    <property type="match status" value="1"/>
</dbReference>
<feature type="binding site" evidence="5">
    <location>
        <position position="110"/>
    </location>
    <ligand>
        <name>Mg(2+)</name>
        <dbReference type="ChEBI" id="CHEBI:18420"/>
        <label>1</label>
        <note>catalytic</note>
    </ligand>
</feature>
<dbReference type="AlphaFoldDB" id="A0A6I4V0C9"/>
<dbReference type="GO" id="GO:0008934">
    <property type="term" value="F:inositol monophosphate 1-phosphatase activity"/>
    <property type="evidence" value="ECO:0007669"/>
    <property type="project" value="TreeGrafter"/>
</dbReference>
<feature type="binding site" evidence="5">
    <location>
        <position position="111"/>
    </location>
    <ligand>
        <name>Mg(2+)</name>
        <dbReference type="ChEBI" id="CHEBI:18420"/>
        <label>1</label>
        <note>catalytic</note>
    </ligand>
</feature>
<keyword evidence="3" id="KW-0378">Hydrolase</keyword>
<keyword evidence="2 5" id="KW-0479">Metal-binding</keyword>
<proteinExistence type="inferred from homology"/>
<feature type="binding site" evidence="5">
    <location>
        <position position="232"/>
    </location>
    <ligand>
        <name>Mg(2+)</name>
        <dbReference type="ChEBI" id="CHEBI:18420"/>
        <label>1</label>
        <note>catalytic</note>
    </ligand>
</feature>
<evidence type="ECO:0000256" key="2">
    <source>
        <dbReference type="ARBA" id="ARBA00022723"/>
    </source>
</evidence>